<feature type="transmembrane region" description="Helical" evidence="6">
    <location>
        <begin position="150"/>
        <end position="176"/>
    </location>
</feature>
<keyword evidence="7" id="KW-0934">Plastid</keyword>
<feature type="transmembrane region" description="Helical" evidence="6">
    <location>
        <begin position="188"/>
        <end position="207"/>
    </location>
</feature>
<dbReference type="AlphaFoldDB" id="A0A1Z1MG83"/>
<dbReference type="Pfam" id="PF00902">
    <property type="entry name" value="TatC"/>
    <property type="match status" value="1"/>
</dbReference>
<accession>A0A1Z1MG83</accession>
<dbReference type="GO" id="GO:0065002">
    <property type="term" value="P:intracellular protein transmembrane transport"/>
    <property type="evidence" value="ECO:0007669"/>
    <property type="project" value="TreeGrafter"/>
</dbReference>
<feature type="transmembrane region" description="Helical" evidence="6">
    <location>
        <begin position="213"/>
        <end position="233"/>
    </location>
</feature>
<dbReference type="InterPro" id="IPR002033">
    <property type="entry name" value="TatC"/>
</dbReference>
<keyword evidence="7" id="KW-0150">Chloroplast</keyword>
<dbReference type="NCBIfam" id="TIGR00945">
    <property type="entry name" value="tatC"/>
    <property type="match status" value="1"/>
</dbReference>
<keyword evidence="4 6" id="KW-1133">Transmembrane helix</keyword>
<protein>
    <submittedName>
        <fullName evidence="7">Sec-independent protein translocase component TatC</fullName>
    </submittedName>
</protein>
<dbReference type="PANTHER" id="PTHR30371">
    <property type="entry name" value="SEC-INDEPENDENT PROTEIN TRANSLOCASE PROTEIN TATC"/>
    <property type="match status" value="1"/>
</dbReference>
<dbReference type="HAMAP" id="MF_00902">
    <property type="entry name" value="TatC"/>
    <property type="match status" value="1"/>
</dbReference>
<name>A0A1Z1MG83_9FLOR</name>
<keyword evidence="3 6" id="KW-0812">Transmembrane</keyword>
<evidence type="ECO:0000256" key="6">
    <source>
        <dbReference type="SAM" id="Phobius"/>
    </source>
</evidence>
<proteinExistence type="inferred from homology"/>
<organism evidence="7">
    <name type="scientific">Polysiphonia sertularioides</name>
    <dbReference type="NCBI Taxonomy" id="945028"/>
    <lineage>
        <taxon>Eukaryota</taxon>
        <taxon>Rhodophyta</taxon>
        <taxon>Florideophyceae</taxon>
        <taxon>Rhodymeniophycidae</taxon>
        <taxon>Ceramiales</taxon>
        <taxon>Rhodomelaceae</taxon>
        <taxon>Polysiphonioideae</taxon>
        <taxon>Polysiphonia</taxon>
    </lineage>
</organism>
<keyword evidence="5 6" id="KW-0472">Membrane</keyword>
<evidence type="ECO:0000313" key="7">
    <source>
        <dbReference type="EMBL" id="ARW64986.1"/>
    </source>
</evidence>
<comment type="similarity">
    <text evidence="2">Belongs to the TatC family.</text>
</comment>
<comment type="subcellular location">
    <subcellularLocation>
        <location evidence="1">Membrane</location>
        <topology evidence="1">Multi-pass membrane protein</topology>
    </subcellularLocation>
</comment>
<evidence type="ECO:0000256" key="4">
    <source>
        <dbReference type="ARBA" id="ARBA00022989"/>
    </source>
</evidence>
<evidence type="ECO:0000256" key="1">
    <source>
        <dbReference type="ARBA" id="ARBA00004141"/>
    </source>
</evidence>
<evidence type="ECO:0000256" key="5">
    <source>
        <dbReference type="ARBA" id="ARBA00023136"/>
    </source>
</evidence>
<sequence length="235" mass="26664">MRNREKYMPILEHVQELKERVLIIVLVFFISSSVCIIYANEISLILQKPALGIKFLQLGPGEYLGVSIKISLYLSLFINSPFILYQILRFTLPGLTREESKYVIPTAIGSLCLFCIGGIFSYTTLVPITLKFLSDYGSDIVEPVWSFSEYFNFISMTIITTGFCFQIPIIQIILGVTNIVQWKVMLKNWKYIIFGTTIISALITPSTDPITQVFTTSTLLLLYFSGVLILKIVKN</sequence>
<reference evidence="7" key="1">
    <citation type="journal article" date="2017" name="J. Phycol.">
        <title>Analysis of chloroplast genomes and a supermatrix inform reclassification of the Rhodomelaceae (Rhodophyta).</title>
        <authorList>
            <person name="Diaz-Tapia P."/>
            <person name="Maggs C.A."/>
            <person name="West J.A."/>
            <person name="Verbruggen H."/>
        </authorList>
    </citation>
    <scope>NUCLEOTIDE SEQUENCE</scope>
    <source>
        <strain evidence="7">PD0001</strain>
    </source>
</reference>
<dbReference type="GO" id="GO:0033281">
    <property type="term" value="C:TAT protein transport complex"/>
    <property type="evidence" value="ECO:0007669"/>
    <property type="project" value="TreeGrafter"/>
</dbReference>
<feature type="transmembrane region" description="Helical" evidence="6">
    <location>
        <begin position="70"/>
        <end position="90"/>
    </location>
</feature>
<dbReference type="EMBL" id="MF101435">
    <property type="protein sequence ID" value="ARW64986.1"/>
    <property type="molecule type" value="Genomic_DNA"/>
</dbReference>
<gene>
    <name evidence="7" type="primary">tatC</name>
</gene>
<feature type="transmembrane region" description="Helical" evidence="6">
    <location>
        <begin position="21"/>
        <end position="39"/>
    </location>
</feature>
<evidence type="ECO:0000256" key="2">
    <source>
        <dbReference type="ARBA" id="ARBA00008882"/>
    </source>
</evidence>
<dbReference type="PRINTS" id="PR01840">
    <property type="entry name" value="TATCFAMILY"/>
</dbReference>
<dbReference type="GO" id="GO:0043953">
    <property type="term" value="P:protein transport by the Tat complex"/>
    <property type="evidence" value="ECO:0007669"/>
    <property type="project" value="TreeGrafter"/>
</dbReference>
<evidence type="ECO:0000256" key="3">
    <source>
        <dbReference type="ARBA" id="ARBA00022692"/>
    </source>
</evidence>
<dbReference type="GO" id="GO:0009977">
    <property type="term" value="F:proton motive force dependent protein transmembrane transporter activity"/>
    <property type="evidence" value="ECO:0007669"/>
    <property type="project" value="TreeGrafter"/>
</dbReference>
<dbReference type="PANTHER" id="PTHR30371:SF0">
    <property type="entry name" value="SEC-INDEPENDENT PROTEIN TRANSLOCASE PROTEIN TATC, CHLOROPLASTIC-RELATED"/>
    <property type="match status" value="1"/>
</dbReference>
<geneLocation type="chloroplast" evidence="7"/>
<feature type="transmembrane region" description="Helical" evidence="6">
    <location>
        <begin position="102"/>
        <end position="130"/>
    </location>
</feature>